<dbReference type="EMBL" id="MU971381">
    <property type="protein sequence ID" value="KAK9236753.1"/>
    <property type="molecule type" value="Genomic_DNA"/>
</dbReference>
<organism evidence="1 2">
    <name type="scientific">Lipomyces kononenkoae</name>
    <name type="common">Yeast</name>
    <dbReference type="NCBI Taxonomy" id="34357"/>
    <lineage>
        <taxon>Eukaryota</taxon>
        <taxon>Fungi</taxon>
        <taxon>Dikarya</taxon>
        <taxon>Ascomycota</taxon>
        <taxon>Saccharomycotina</taxon>
        <taxon>Lipomycetes</taxon>
        <taxon>Lipomycetales</taxon>
        <taxon>Lipomycetaceae</taxon>
        <taxon>Lipomyces</taxon>
    </lineage>
</organism>
<sequence length="213" mass="23023">MSLKAAMETVLVVGATGNIGVSAVTAALRSKRNVLAIVRNQNSADKLVKYIGSSEGITFAEANVLSDSGRSPPASYAPTLTSPSKPTSGYHWLSARTIGYLLEQNYPASTWTICSGSQGDLATHPVPAMTQGALFPMATAAARENESTNVRFNEIYLGYRVEVDEVAAQNGTTKASDFGKVYELILANPEVRSSRVRVDDLEDLRKLKYQRKF</sequence>
<evidence type="ECO:0000313" key="1">
    <source>
        <dbReference type="EMBL" id="KAK9236753.1"/>
    </source>
</evidence>
<comment type="caution">
    <text evidence="1">The sequence shown here is derived from an EMBL/GenBank/DDBJ whole genome shotgun (WGS) entry which is preliminary data.</text>
</comment>
<protein>
    <submittedName>
        <fullName evidence="1">Uncharacterized protein</fullName>
    </submittedName>
</protein>
<accession>A0ACC3SYP3</accession>
<keyword evidence="2" id="KW-1185">Reference proteome</keyword>
<reference evidence="2" key="1">
    <citation type="journal article" date="2024" name="Front. Bioeng. Biotechnol.">
        <title>Genome-scale model development and genomic sequencing of the oleaginous clade Lipomyces.</title>
        <authorList>
            <person name="Czajka J.J."/>
            <person name="Han Y."/>
            <person name="Kim J."/>
            <person name="Mondo S.J."/>
            <person name="Hofstad B.A."/>
            <person name="Robles A."/>
            <person name="Haridas S."/>
            <person name="Riley R."/>
            <person name="LaButti K."/>
            <person name="Pangilinan J."/>
            <person name="Andreopoulos W."/>
            <person name="Lipzen A."/>
            <person name="Yan J."/>
            <person name="Wang M."/>
            <person name="Ng V."/>
            <person name="Grigoriev I.V."/>
            <person name="Spatafora J.W."/>
            <person name="Magnuson J.K."/>
            <person name="Baker S.E."/>
            <person name="Pomraning K.R."/>
        </authorList>
    </citation>
    <scope>NUCLEOTIDE SEQUENCE [LARGE SCALE GENOMIC DNA]</scope>
    <source>
        <strain evidence="2">CBS 7786</strain>
    </source>
</reference>
<proteinExistence type="predicted"/>
<gene>
    <name evidence="1" type="ORF">V1525DRAFT_443799</name>
</gene>
<dbReference type="Proteomes" id="UP001433508">
    <property type="component" value="Unassembled WGS sequence"/>
</dbReference>
<name>A0ACC3SYP3_LIPKO</name>
<evidence type="ECO:0000313" key="2">
    <source>
        <dbReference type="Proteomes" id="UP001433508"/>
    </source>
</evidence>